<protein>
    <submittedName>
        <fullName evidence="1">Uncharacterized protein</fullName>
    </submittedName>
</protein>
<dbReference type="EMBL" id="CAEY01000921">
    <property type="status" value="NOT_ANNOTATED_CDS"/>
    <property type="molecule type" value="Genomic_DNA"/>
</dbReference>
<reference evidence="1" key="2">
    <citation type="submission" date="2015-06" db="UniProtKB">
        <authorList>
            <consortium name="EnsemblMetazoa"/>
        </authorList>
    </citation>
    <scope>IDENTIFICATION</scope>
</reference>
<evidence type="ECO:0000313" key="1">
    <source>
        <dbReference type="EnsemblMetazoa" id="tetur32g00950.1"/>
    </source>
</evidence>
<evidence type="ECO:0000313" key="2">
    <source>
        <dbReference type="Proteomes" id="UP000015104"/>
    </source>
</evidence>
<accession>T1L1V2</accession>
<keyword evidence="2" id="KW-1185">Reference proteome</keyword>
<name>T1L1V2_TETUR</name>
<proteinExistence type="predicted"/>
<dbReference type="HOGENOM" id="CLU_2041044_0_0_1"/>
<dbReference type="AlphaFoldDB" id="T1L1V2"/>
<sequence>MFKLIDGSLFKEINHYYTTKDQIVTFEFDHGTRSHKVITYDSAQNLYMSKRRGFLCGPEKEEADKWYTVDIDLAFKCNWLKFKQNEHFADELLVKNLSIDSSGPLATLRRFLLSNEAMASI</sequence>
<dbReference type="Proteomes" id="UP000015104">
    <property type="component" value="Unassembled WGS sequence"/>
</dbReference>
<organism evidence="1 2">
    <name type="scientific">Tetranychus urticae</name>
    <name type="common">Two-spotted spider mite</name>
    <dbReference type="NCBI Taxonomy" id="32264"/>
    <lineage>
        <taxon>Eukaryota</taxon>
        <taxon>Metazoa</taxon>
        <taxon>Ecdysozoa</taxon>
        <taxon>Arthropoda</taxon>
        <taxon>Chelicerata</taxon>
        <taxon>Arachnida</taxon>
        <taxon>Acari</taxon>
        <taxon>Acariformes</taxon>
        <taxon>Trombidiformes</taxon>
        <taxon>Prostigmata</taxon>
        <taxon>Eleutherengona</taxon>
        <taxon>Raphignathae</taxon>
        <taxon>Tetranychoidea</taxon>
        <taxon>Tetranychidae</taxon>
        <taxon>Tetranychus</taxon>
    </lineage>
</organism>
<reference evidence="2" key="1">
    <citation type="submission" date="2011-08" db="EMBL/GenBank/DDBJ databases">
        <authorList>
            <person name="Rombauts S."/>
        </authorList>
    </citation>
    <scope>NUCLEOTIDE SEQUENCE</scope>
    <source>
        <strain evidence="2">London</strain>
    </source>
</reference>
<dbReference type="EnsemblMetazoa" id="tetur32g00950.1">
    <property type="protein sequence ID" value="tetur32g00950.1"/>
    <property type="gene ID" value="tetur32g00950"/>
</dbReference>